<dbReference type="AlphaFoldDB" id="A0A445G4Y8"/>
<protein>
    <submittedName>
        <fullName evidence="11">E3 ubiquitin-protein ligase RNF12-B isoform A</fullName>
    </submittedName>
</protein>
<evidence type="ECO:0000256" key="2">
    <source>
        <dbReference type="ARBA" id="ARBA00022692"/>
    </source>
</evidence>
<dbReference type="Gene3D" id="3.30.40.10">
    <property type="entry name" value="Zinc/RING finger domain, C3HC4 (zinc finger)"/>
    <property type="match status" value="1"/>
</dbReference>
<evidence type="ECO:0000256" key="3">
    <source>
        <dbReference type="ARBA" id="ARBA00022723"/>
    </source>
</evidence>
<feature type="compositionally biased region" description="Low complexity" evidence="9">
    <location>
        <begin position="1"/>
        <end position="17"/>
    </location>
</feature>
<sequence>MGSSSSRLGSRPSSSSSHSHRVNRFRLSSLLCGTSTSRSVHQMEELSAELRVDSARDFDGEIQKDTEESSLSYTEARISSSRPAETATLSDMRTEFHGNTSVEGSSRNVATNSQRNCLSEHEELVPPYQVSAGHTGHESYSDSSNTASTSFVEQQSSDPVSVNVSANKDLVNDVNNPVVSDVSQVSHETMRPRSSTPQEHGNFGSGEISVENHTSAFISIQNSSSPVAQVSNLAATSQLPEDEPRRETIPSGLGILVSNRERGPGNDSVLQVDVVTISSNILSGSSADANDNDARRNGRRLFWDAFSRRSSRRLGDSPTIVFSAGGADDSGSQDRWLVDFGGDLSNDGVGGASGYTGSRIHRLNERRMQHSRSEIWERLRGGFDEIGRWNSCPLGLHADGMCSCESSPMAEESSTQASISRIIMLAEALFEVLDEIHRQPGSLSLSMVSLPAPESVVDSLPLKSHKKVDVAHGGNDAEQCYICLADYEEGDQIRVLPCFHEYHMSCVDKWLKEIHGVCPLCRGNVCGGFTESSANSEVQSH</sequence>
<dbReference type="EMBL" id="QZWG01000017">
    <property type="protein sequence ID" value="RZB56259.1"/>
    <property type="molecule type" value="Genomic_DNA"/>
</dbReference>
<dbReference type="SMART" id="SM00184">
    <property type="entry name" value="RING"/>
    <property type="match status" value="1"/>
</dbReference>
<keyword evidence="6" id="KW-1133">Transmembrane helix</keyword>
<dbReference type="Proteomes" id="UP000289340">
    <property type="component" value="Chromosome 17"/>
</dbReference>
<gene>
    <name evidence="11" type="ORF">D0Y65_045455</name>
</gene>
<evidence type="ECO:0000313" key="11">
    <source>
        <dbReference type="EMBL" id="RZB56259.1"/>
    </source>
</evidence>
<feature type="region of interest" description="Disordered" evidence="9">
    <location>
        <begin position="1"/>
        <end position="22"/>
    </location>
</feature>
<evidence type="ECO:0000259" key="10">
    <source>
        <dbReference type="PROSITE" id="PS50089"/>
    </source>
</evidence>
<dbReference type="SUPFAM" id="SSF57850">
    <property type="entry name" value="RING/U-box"/>
    <property type="match status" value="1"/>
</dbReference>
<evidence type="ECO:0000256" key="5">
    <source>
        <dbReference type="ARBA" id="ARBA00022833"/>
    </source>
</evidence>
<feature type="compositionally biased region" description="Low complexity" evidence="9">
    <location>
        <begin position="141"/>
        <end position="150"/>
    </location>
</feature>
<dbReference type="Pfam" id="PF13639">
    <property type="entry name" value="zf-RING_2"/>
    <property type="match status" value="1"/>
</dbReference>
<dbReference type="Gramene" id="XM_028354779.1">
    <property type="protein sequence ID" value="XP_028210580.1"/>
    <property type="gene ID" value="LOC114393425"/>
</dbReference>
<feature type="region of interest" description="Disordered" evidence="9">
    <location>
        <begin position="184"/>
        <end position="208"/>
    </location>
</feature>
<keyword evidence="5" id="KW-0862">Zinc</keyword>
<keyword evidence="12" id="KW-1185">Reference proteome</keyword>
<dbReference type="InterPro" id="IPR013083">
    <property type="entry name" value="Znf_RING/FYVE/PHD"/>
</dbReference>
<feature type="domain" description="RING-type" evidence="10">
    <location>
        <begin position="480"/>
        <end position="522"/>
    </location>
</feature>
<reference evidence="11 12" key="1">
    <citation type="submission" date="2018-09" db="EMBL/GenBank/DDBJ databases">
        <title>A high-quality reference genome of wild soybean provides a powerful tool to mine soybean genomes.</title>
        <authorList>
            <person name="Xie M."/>
            <person name="Chung C.Y.L."/>
            <person name="Li M.-W."/>
            <person name="Wong F.-L."/>
            <person name="Chan T.-F."/>
            <person name="Lam H.-M."/>
        </authorList>
    </citation>
    <scope>NUCLEOTIDE SEQUENCE [LARGE SCALE GENOMIC DNA]</scope>
    <source>
        <strain evidence="12">cv. W05</strain>
        <tissue evidence="11">Hypocotyl of etiolated seedlings</tissue>
    </source>
</reference>
<comment type="subcellular location">
    <subcellularLocation>
        <location evidence="1">Membrane</location>
        <topology evidence="1">Single-pass membrane protein</topology>
    </subcellularLocation>
</comment>
<dbReference type="FunFam" id="3.30.40.10:FF:000388">
    <property type="entry name" value="Putative RING zinc finger domain superfamily protein"/>
    <property type="match status" value="1"/>
</dbReference>
<dbReference type="GO" id="GO:0016020">
    <property type="term" value="C:membrane"/>
    <property type="evidence" value="ECO:0007669"/>
    <property type="project" value="UniProtKB-SubCell"/>
</dbReference>
<dbReference type="InterPro" id="IPR001841">
    <property type="entry name" value="Znf_RING"/>
</dbReference>
<organism evidence="11 12">
    <name type="scientific">Glycine soja</name>
    <name type="common">Wild soybean</name>
    <dbReference type="NCBI Taxonomy" id="3848"/>
    <lineage>
        <taxon>Eukaryota</taxon>
        <taxon>Viridiplantae</taxon>
        <taxon>Streptophyta</taxon>
        <taxon>Embryophyta</taxon>
        <taxon>Tracheophyta</taxon>
        <taxon>Spermatophyta</taxon>
        <taxon>Magnoliopsida</taxon>
        <taxon>eudicotyledons</taxon>
        <taxon>Gunneridae</taxon>
        <taxon>Pentapetalae</taxon>
        <taxon>rosids</taxon>
        <taxon>fabids</taxon>
        <taxon>Fabales</taxon>
        <taxon>Fabaceae</taxon>
        <taxon>Papilionoideae</taxon>
        <taxon>50 kb inversion clade</taxon>
        <taxon>NPAAA clade</taxon>
        <taxon>indigoferoid/millettioid clade</taxon>
        <taxon>Phaseoleae</taxon>
        <taxon>Glycine</taxon>
        <taxon>Glycine subgen. Soja</taxon>
    </lineage>
</organism>
<evidence type="ECO:0000256" key="9">
    <source>
        <dbReference type="SAM" id="MobiDB-lite"/>
    </source>
</evidence>
<accession>A0A445G4Y8</accession>
<evidence type="ECO:0000256" key="8">
    <source>
        <dbReference type="PROSITE-ProRule" id="PRU00175"/>
    </source>
</evidence>
<evidence type="ECO:0000256" key="6">
    <source>
        <dbReference type="ARBA" id="ARBA00022989"/>
    </source>
</evidence>
<feature type="compositionally biased region" description="Polar residues" evidence="9">
    <location>
        <begin position="69"/>
        <end position="86"/>
    </location>
</feature>
<keyword evidence="7" id="KW-0472">Membrane</keyword>
<evidence type="ECO:0000256" key="4">
    <source>
        <dbReference type="ARBA" id="ARBA00022771"/>
    </source>
</evidence>
<name>A0A445G4Y8_GLYSO</name>
<evidence type="ECO:0000256" key="7">
    <source>
        <dbReference type="ARBA" id="ARBA00023136"/>
    </source>
</evidence>
<evidence type="ECO:0000313" key="12">
    <source>
        <dbReference type="Proteomes" id="UP000289340"/>
    </source>
</evidence>
<keyword evidence="3" id="KW-0479">Metal-binding</keyword>
<dbReference type="InterPro" id="IPR051653">
    <property type="entry name" value="E3_ligase_sorting_rcpt"/>
</dbReference>
<dbReference type="SMR" id="A0A445G4Y8"/>
<feature type="region of interest" description="Disordered" evidence="9">
    <location>
        <begin position="130"/>
        <end position="159"/>
    </location>
</feature>
<keyword evidence="2" id="KW-0812">Transmembrane</keyword>
<proteinExistence type="predicted"/>
<dbReference type="PANTHER" id="PTHR47168">
    <property type="entry name" value="RING ZINC FINGER DOMAIN SUPERFAMILY PROTEIN-RELATED"/>
    <property type="match status" value="1"/>
</dbReference>
<dbReference type="GO" id="GO:0008270">
    <property type="term" value="F:zinc ion binding"/>
    <property type="evidence" value="ECO:0007669"/>
    <property type="project" value="UniProtKB-KW"/>
</dbReference>
<comment type="caution">
    <text evidence="11">The sequence shown here is derived from an EMBL/GenBank/DDBJ whole genome shotgun (WGS) entry which is preliminary data.</text>
</comment>
<feature type="region of interest" description="Disordered" evidence="9">
    <location>
        <begin position="61"/>
        <end position="86"/>
    </location>
</feature>
<dbReference type="PROSITE" id="PS50089">
    <property type="entry name" value="ZF_RING_2"/>
    <property type="match status" value="1"/>
</dbReference>
<keyword evidence="4 8" id="KW-0863">Zinc-finger</keyword>
<dbReference type="PANTHER" id="PTHR47168:SF1">
    <property type="entry name" value="OS02G0798600 PROTEIN"/>
    <property type="match status" value="1"/>
</dbReference>
<evidence type="ECO:0000256" key="1">
    <source>
        <dbReference type="ARBA" id="ARBA00004167"/>
    </source>
</evidence>